<protein>
    <submittedName>
        <fullName evidence="2">Uncharacterized protein</fullName>
    </submittedName>
</protein>
<reference evidence="2 3" key="1">
    <citation type="journal article" date="2010" name="J. Bacteriol.">
        <title>Comparative genomic characterization of Actinobacillus pleuropneumoniae.</title>
        <authorList>
            <person name="Xu Z."/>
            <person name="Chen X."/>
            <person name="Li L."/>
            <person name="Li T."/>
            <person name="Wang S."/>
            <person name="Chen H."/>
            <person name="Zhou R."/>
        </authorList>
    </citation>
    <scope>NUCLEOTIDE SEQUENCE [LARGE SCALE GENOMIC DNA]</scope>
    <source>
        <strain evidence="2 3">Femo</strain>
    </source>
</reference>
<name>A0A828PFE1_ACTPL</name>
<feature type="transmembrane region" description="Helical" evidence="1">
    <location>
        <begin position="43"/>
        <end position="63"/>
    </location>
</feature>
<gene>
    <name evidence="2" type="ORF">appser6_21970</name>
</gene>
<accession>A0A828PFE1</accession>
<feature type="transmembrane region" description="Helical" evidence="1">
    <location>
        <begin position="83"/>
        <end position="101"/>
    </location>
</feature>
<organism evidence="2 3">
    <name type="scientific">Actinobacillus pleuropneumoniae serovar 6 str. Femo</name>
    <dbReference type="NCBI Taxonomy" id="754256"/>
    <lineage>
        <taxon>Bacteria</taxon>
        <taxon>Pseudomonadati</taxon>
        <taxon>Pseudomonadota</taxon>
        <taxon>Gammaproteobacteria</taxon>
        <taxon>Pasteurellales</taxon>
        <taxon>Pasteurellaceae</taxon>
        <taxon>Actinobacillus</taxon>
    </lineage>
</organism>
<sequence>MVLKIDFFDQTFQHAVIISTPLLFIVIHEFIVRKFKKEFDKQAYFSAVVAVGLFAALGSLSQSELIALGFKVSDAQNYLMFKLYFHIWAIVLLPIALKKFFKKD</sequence>
<feature type="transmembrane region" description="Helical" evidence="1">
    <location>
        <begin position="12"/>
        <end position="31"/>
    </location>
</feature>
<dbReference type="Proteomes" id="UP000005341">
    <property type="component" value="Unassembled WGS sequence"/>
</dbReference>
<keyword evidence="1" id="KW-1133">Transmembrane helix</keyword>
<keyword evidence="1" id="KW-0812">Transmembrane</keyword>
<evidence type="ECO:0000313" key="2">
    <source>
        <dbReference type="EMBL" id="EFM90865.1"/>
    </source>
</evidence>
<dbReference type="EMBL" id="ADOG01000042">
    <property type="protein sequence ID" value="EFM90865.1"/>
    <property type="molecule type" value="Genomic_DNA"/>
</dbReference>
<evidence type="ECO:0000313" key="3">
    <source>
        <dbReference type="Proteomes" id="UP000005341"/>
    </source>
</evidence>
<proteinExistence type="predicted"/>
<keyword evidence="1" id="KW-0472">Membrane</keyword>
<dbReference type="AlphaFoldDB" id="A0A828PFE1"/>
<evidence type="ECO:0000256" key="1">
    <source>
        <dbReference type="SAM" id="Phobius"/>
    </source>
</evidence>
<comment type="caution">
    <text evidence="2">The sequence shown here is derived from an EMBL/GenBank/DDBJ whole genome shotgun (WGS) entry which is preliminary data.</text>
</comment>